<evidence type="ECO:0000313" key="5">
    <source>
        <dbReference type="Proteomes" id="UP000033109"/>
    </source>
</evidence>
<keyword evidence="1" id="KW-1134">Transmembrane beta strand</keyword>
<evidence type="ECO:0000313" key="4">
    <source>
        <dbReference type="EMBL" id="AKD04813.1"/>
    </source>
</evidence>
<dbReference type="AlphaFoldDB" id="A0A0E3ZGB6"/>
<dbReference type="InterPro" id="IPR039426">
    <property type="entry name" value="TonB-dep_rcpt-like"/>
</dbReference>
<keyword evidence="1" id="KW-0472">Membrane</keyword>
<dbReference type="Pfam" id="PF07715">
    <property type="entry name" value="Plug"/>
    <property type="match status" value="1"/>
</dbReference>
<dbReference type="STRING" id="400092.PKOR_19055"/>
<dbReference type="InterPro" id="IPR008969">
    <property type="entry name" value="CarboxyPept-like_regulatory"/>
</dbReference>
<dbReference type="InterPro" id="IPR012910">
    <property type="entry name" value="Plug_dom"/>
</dbReference>
<evidence type="ECO:0000256" key="1">
    <source>
        <dbReference type="PROSITE-ProRule" id="PRU01360"/>
    </source>
</evidence>
<dbReference type="OrthoDB" id="1108759at2"/>
<keyword evidence="5" id="KW-1185">Reference proteome</keyword>
<proteinExistence type="inferred from homology"/>
<keyword evidence="1" id="KW-0812">Transmembrane</keyword>
<feature type="domain" description="TonB-dependent receptor plug" evidence="3">
    <location>
        <begin position="122"/>
        <end position="218"/>
    </location>
</feature>
<keyword evidence="1" id="KW-0813">Transport</keyword>
<name>A0A0E3ZGB6_9BACT</name>
<keyword evidence="2" id="KW-0732">Signal</keyword>
<comment type="similarity">
    <text evidence="1">Belongs to the TonB-dependent receptor family.</text>
</comment>
<accession>A0A0E3ZGB6</accession>
<feature type="signal peptide" evidence="2">
    <location>
        <begin position="1"/>
        <end position="19"/>
    </location>
</feature>
<dbReference type="InterPro" id="IPR037066">
    <property type="entry name" value="Plug_dom_sf"/>
</dbReference>
<keyword evidence="4" id="KW-0675">Receptor</keyword>
<dbReference type="HOGENOM" id="CLU_353690_0_0_10"/>
<dbReference type="PROSITE" id="PS52016">
    <property type="entry name" value="TONB_DEPENDENT_REC_3"/>
    <property type="match status" value="1"/>
</dbReference>
<dbReference type="Gene3D" id="2.170.130.10">
    <property type="entry name" value="TonB-dependent receptor, plug domain"/>
    <property type="match status" value="1"/>
</dbReference>
<dbReference type="SUPFAM" id="SSF56935">
    <property type="entry name" value="Porins"/>
    <property type="match status" value="1"/>
</dbReference>
<organism evidence="4 5">
    <name type="scientific">Pontibacter korlensis</name>
    <dbReference type="NCBI Taxonomy" id="400092"/>
    <lineage>
        <taxon>Bacteria</taxon>
        <taxon>Pseudomonadati</taxon>
        <taxon>Bacteroidota</taxon>
        <taxon>Cytophagia</taxon>
        <taxon>Cytophagales</taxon>
        <taxon>Hymenobacteraceae</taxon>
        <taxon>Pontibacter</taxon>
    </lineage>
</organism>
<dbReference type="KEGG" id="pko:PKOR_19055"/>
<dbReference type="GO" id="GO:0009279">
    <property type="term" value="C:cell outer membrane"/>
    <property type="evidence" value="ECO:0007669"/>
    <property type="project" value="UniProtKB-SubCell"/>
</dbReference>
<evidence type="ECO:0000256" key="2">
    <source>
        <dbReference type="SAM" id="SignalP"/>
    </source>
</evidence>
<dbReference type="Gene3D" id="2.60.40.1120">
    <property type="entry name" value="Carboxypeptidase-like, regulatory domain"/>
    <property type="match status" value="1"/>
</dbReference>
<dbReference type="RefSeq" id="WP_052738957.1">
    <property type="nucleotide sequence ID" value="NZ_CBCSCY010000011.1"/>
</dbReference>
<protein>
    <submittedName>
        <fullName evidence="4">Colicin receptor</fullName>
    </submittedName>
</protein>
<dbReference type="Proteomes" id="UP000033109">
    <property type="component" value="Chromosome"/>
</dbReference>
<feature type="chain" id="PRO_5002416404" evidence="2">
    <location>
        <begin position="20"/>
        <end position="810"/>
    </location>
</feature>
<dbReference type="EMBL" id="CP009621">
    <property type="protein sequence ID" value="AKD04813.1"/>
    <property type="molecule type" value="Genomic_DNA"/>
</dbReference>
<keyword evidence="1" id="KW-0998">Cell outer membrane</keyword>
<comment type="subcellular location">
    <subcellularLocation>
        <location evidence="1">Cell outer membrane</location>
        <topology evidence="1">Multi-pass membrane protein</topology>
    </subcellularLocation>
</comment>
<gene>
    <name evidence="4" type="ORF">PKOR_19055</name>
</gene>
<reference evidence="4 5" key="1">
    <citation type="journal article" date="2015" name="Sci. Rep.">
        <title>Unraveling adaptation of Pontibacter korlensis to radiation and infertility in desert through complete genome and comparative transcriptomic analysis.</title>
        <authorList>
            <person name="Dai J."/>
            <person name="Dai W."/>
            <person name="Qiu C."/>
            <person name="Yang Z."/>
            <person name="Zhang Y."/>
            <person name="Zhou M."/>
            <person name="Zhang L."/>
            <person name="Fang C."/>
            <person name="Gao Q."/>
            <person name="Yang Q."/>
            <person name="Li X."/>
            <person name="Wang Z."/>
            <person name="Wang Z."/>
            <person name="Jia Z."/>
            <person name="Chen X."/>
        </authorList>
    </citation>
    <scope>NUCLEOTIDE SEQUENCE [LARGE SCALE GENOMIC DNA]</scope>
    <source>
        <strain evidence="4 5">X14-1T</strain>
    </source>
</reference>
<dbReference type="Pfam" id="PF13715">
    <property type="entry name" value="CarbopepD_reg_2"/>
    <property type="match status" value="1"/>
</dbReference>
<dbReference type="PATRIC" id="fig|400092.3.peg.4169"/>
<dbReference type="SUPFAM" id="SSF49464">
    <property type="entry name" value="Carboxypeptidase regulatory domain-like"/>
    <property type="match status" value="1"/>
</dbReference>
<sequence>MLKYLSVWFLMLLPLGVSAQQAKLTGKVLNQHREPLELATVAIKGTSIGAQTNAAGDFVLAVPVEQELVVSVRYLGYKELDQTLKLRSGETRNLQFILEPDLQQLQTIDVRAKGNDTRERVSLTTLDSRDVKNLPSAFGDFNKILVTLPGVTSNNELSSTYSVRGGNYDENLVYVNNIEIYRPFLITAAQQEGLSFVNPDLVGDIQFSSGGWQPRYGDKLSSVLNIMYKQPTEFAASVSGGLTGGSVHLESASKNKRVSYLFGARHKNGQYILRGLQTDGKYNPIFSDAQAYVHIDLSKDTPSLGRTTIGILTSYAKNDFRVEPESQVTTFGTRNTPLRLAIGFDGQEQMEYATYQAGINLTHRFTLNYTSELILSGVHSREREFRDVEAGYRLCDVGTNGNNFGECQQERGVGSEFNHARNVLLARMLAAELRNNWRLSQRSTLRFGVKINSENIEDKLVEYGFTDSADYVAQDYYLNSQLNLNTLRYSGYLQHTFELDSLKTITYGLRATYWEYNGELNISPRIQYSFITRHNPNLSFKTALGLYYQPPFYRELRNFEGELNPDLKAQRAIHAIVGSDYLFEAWGRDFKLTTEAYYKWMTNVIPYDLDNVRLRYYAKNNAKAYAAGFDVRVNGEFIPGAESWLSLGVLTTKENVEGDSLSLYNAQGKLIGKQEQGYIRRPTDQLLNVGVFFQDHLPDNPTVRMYLNLVYGSGLPFGPPRQPEYRNAFSGRSYKRVDIGFSKVIVVQSDLVERKKYGLESLWVGLEVLNLIDAKNRVSYNYVRDVSGVTYAVPNYLTGRRLNLRFVARF</sequence>
<evidence type="ECO:0000259" key="3">
    <source>
        <dbReference type="Pfam" id="PF07715"/>
    </source>
</evidence>